<protein>
    <recommendedName>
        <fullName evidence="12">Riboflavin biosynthesis protein RibD</fullName>
    </recommendedName>
    <domain>
        <recommendedName>
            <fullName evidence="12">Diaminohydroxyphosphoribosylaminopyrimidine deaminase</fullName>
            <shortName evidence="12">DRAP deaminase</shortName>
            <ecNumber evidence="12">3.5.4.26</ecNumber>
        </recommendedName>
        <alternativeName>
            <fullName evidence="12">Riboflavin-specific deaminase</fullName>
        </alternativeName>
    </domain>
    <domain>
        <recommendedName>
            <fullName evidence="12">5-amino-6-(5-phosphoribosylamino)uracil reductase</fullName>
            <ecNumber evidence="12">1.1.1.193</ecNumber>
        </recommendedName>
        <alternativeName>
            <fullName evidence="12">HTP reductase</fullName>
        </alternativeName>
    </domain>
</protein>
<feature type="binding site" evidence="14">
    <location>
        <position position="209"/>
    </location>
    <ligand>
        <name>NADP(+)</name>
        <dbReference type="ChEBI" id="CHEBI:58349"/>
    </ligand>
</feature>
<dbReference type="SUPFAM" id="SSF53927">
    <property type="entry name" value="Cytidine deaminase-like"/>
    <property type="match status" value="1"/>
</dbReference>
<dbReference type="GO" id="GO:0008703">
    <property type="term" value="F:5-amino-6-(5-phosphoribosylamino)uracil reductase activity"/>
    <property type="evidence" value="ECO:0007669"/>
    <property type="project" value="UniProtKB-EC"/>
</dbReference>
<feature type="binding site" evidence="15">
    <location>
        <position position="92"/>
    </location>
    <ligand>
        <name>Zn(2+)</name>
        <dbReference type="ChEBI" id="CHEBI:29105"/>
        <note>catalytic</note>
    </ligand>
</feature>
<dbReference type="CDD" id="cd01284">
    <property type="entry name" value="Riboflavin_deaminase-reductase"/>
    <property type="match status" value="1"/>
</dbReference>
<comment type="caution">
    <text evidence="17">The sequence shown here is derived from an EMBL/GenBank/DDBJ whole genome shotgun (WGS) entry which is preliminary data.</text>
</comment>
<dbReference type="PANTHER" id="PTHR38011">
    <property type="entry name" value="DIHYDROFOLATE REDUCTASE FAMILY PROTEIN (AFU_ORTHOLOGUE AFUA_8G06820)"/>
    <property type="match status" value="1"/>
</dbReference>
<dbReference type="GO" id="GO:0008270">
    <property type="term" value="F:zinc ion binding"/>
    <property type="evidence" value="ECO:0007669"/>
    <property type="project" value="InterPro"/>
</dbReference>
<reference evidence="17 18" key="1">
    <citation type="submission" date="2019-03" db="EMBL/GenBank/DDBJ databases">
        <title>Genomic Encyclopedia of Type Strains, Phase IV (KMG-IV): sequencing the most valuable type-strain genomes for metagenomic binning, comparative biology and taxonomic classification.</title>
        <authorList>
            <person name="Goeker M."/>
        </authorList>
    </citation>
    <scope>NUCLEOTIDE SEQUENCE [LARGE SCALE GENOMIC DNA]</scope>
    <source>
        <strain evidence="17 18">DSM 24179</strain>
    </source>
</reference>
<dbReference type="InterPro" id="IPR002734">
    <property type="entry name" value="RibDG_C"/>
</dbReference>
<keyword evidence="8 12" id="KW-0862">Zinc</keyword>
<dbReference type="InterPro" id="IPR004794">
    <property type="entry name" value="Eubact_RibD"/>
</dbReference>
<evidence type="ECO:0000256" key="14">
    <source>
        <dbReference type="PIRSR" id="PIRSR006769-2"/>
    </source>
</evidence>
<dbReference type="EC" id="3.5.4.26" evidence="12"/>
<evidence type="ECO:0000256" key="1">
    <source>
        <dbReference type="ARBA" id="ARBA00002151"/>
    </source>
</evidence>
<keyword evidence="6 12" id="KW-0686">Riboflavin biosynthesis</keyword>
<dbReference type="Pfam" id="PF01872">
    <property type="entry name" value="RibD_C"/>
    <property type="match status" value="1"/>
</dbReference>
<keyword evidence="12" id="KW-0378">Hydrolase</keyword>
<evidence type="ECO:0000256" key="9">
    <source>
        <dbReference type="ARBA" id="ARBA00022857"/>
    </source>
</evidence>
<feature type="active site" description="Proton donor" evidence="13">
    <location>
        <position position="58"/>
    </location>
</feature>
<dbReference type="Gene3D" id="3.40.140.10">
    <property type="entry name" value="Cytidine Deaminase, domain 2"/>
    <property type="match status" value="1"/>
</dbReference>
<keyword evidence="10 12" id="KW-0560">Oxidoreductase</keyword>
<evidence type="ECO:0000256" key="11">
    <source>
        <dbReference type="ARBA" id="ARBA00023268"/>
    </source>
</evidence>
<proteinExistence type="inferred from homology"/>
<feature type="binding site" evidence="14">
    <location>
        <position position="213"/>
    </location>
    <ligand>
        <name>NADP(+)</name>
        <dbReference type="ChEBI" id="CHEBI:58349"/>
    </ligand>
</feature>
<dbReference type="PROSITE" id="PS00903">
    <property type="entry name" value="CYT_DCMP_DEAMINASES_1"/>
    <property type="match status" value="1"/>
</dbReference>
<feature type="domain" description="CMP/dCMP-type deaminase" evidence="16">
    <location>
        <begin position="7"/>
        <end position="131"/>
    </location>
</feature>
<dbReference type="OrthoDB" id="9800865at2"/>
<evidence type="ECO:0000259" key="16">
    <source>
        <dbReference type="PROSITE" id="PS51747"/>
    </source>
</evidence>
<dbReference type="InterPro" id="IPR016193">
    <property type="entry name" value="Cytidine_deaminase-like"/>
</dbReference>
<dbReference type="GO" id="GO:0008835">
    <property type="term" value="F:diaminohydroxyphosphoribosylaminopyrimidine deaminase activity"/>
    <property type="evidence" value="ECO:0007669"/>
    <property type="project" value="UniProtKB-EC"/>
</dbReference>
<comment type="pathway">
    <text evidence="2 12">Cofactor biosynthesis; riboflavin biosynthesis; 5-amino-6-(D-ribitylamino)uracil from GTP: step 2/4.</text>
</comment>
<evidence type="ECO:0000256" key="8">
    <source>
        <dbReference type="ARBA" id="ARBA00022833"/>
    </source>
</evidence>
<keyword evidence="9 12" id="KW-0521">NADP</keyword>
<feature type="binding site" evidence="14">
    <location>
        <begin position="297"/>
        <end position="303"/>
    </location>
    <ligand>
        <name>NADP(+)</name>
        <dbReference type="ChEBI" id="CHEBI:58349"/>
    </ligand>
</feature>
<comment type="similarity">
    <text evidence="4 12">In the N-terminal section; belongs to the cytidine and deoxycytidylate deaminase family.</text>
</comment>
<feature type="binding site" evidence="15">
    <location>
        <position position="56"/>
    </location>
    <ligand>
        <name>Zn(2+)</name>
        <dbReference type="ChEBI" id="CHEBI:29105"/>
        <note>catalytic</note>
    </ligand>
</feature>
<feature type="binding site" evidence="14">
    <location>
        <position position="197"/>
    </location>
    <ligand>
        <name>substrate</name>
    </ligand>
</feature>
<comment type="catalytic activity">
    <reaction evidence="12">
        <text>2,5-diamino-6-hydroxy-4-(5-phosphoribosylamino)-pyrimidine + H2O + H(+) = 5-amino-6-(5-phospho-D-ribosylamino)uracil + NH4(+)</text>
        <dbReference type="Rhea" id="RHEA:21868"/>
        <dbReference type="ChEBI" id="CHEBI:15377"/>
        <dbReference type="ChEBI" id="CHEBI:15378"/>
        <dbReference type="ChEBI" id="CHEBI:28938"/>
        <dbReference type="ChEBI" id="CHEBI:58453"/>
        <dbReference type="ChEBI" id="CHEBI:58614"/>
        <dbReference type="EC" id="3.5.4.26"/>
    </reaction>
</comment>
<evidence type="ECO:0000256" key="7">
    <source>
        <dbReference type="ARBA" id="ARBA00022723"/>
    </source>
</evidence>
<dbReference type="UniPathway" id="UPA00275">
    <property type="reaction ID" value="UER00401"/>
</dbReference>
<comment type="similarity">
    <text evidence="5 12">In the C-terminal section; belongs to the HTP reductase family.</text>
</comment>
<evidence type="ECO:0000256" key="15">
    <source>
        <dbReference type="PIRSR" id="PIRSR006769-3"/>
    </source>
</evidence>
<evidence type="ECO:0000313" key="17">
    <source>
        <dbReference type="EMBL" id="TCO10585.1"/>
    </source>
</evidence>
<dbReference type="PIRSF" id="PIRSF006769">
    <property type="entry name" value="RibD"/>
    <property type="match status" value="1"/>
</dbReference>
<evidence type="ECO:0000256" key="3">
    <source>
        <dbReference type="ARBA" id="ARBA00004910"/>
    </source>
</evidence>
<dbReference type="EMBL" id="SLWK01000001">
    <property type="protein sequence ID" value="TCO10585.1"/>
    <property type="molecule type" value="Genomic_DNA"/>
</dbReference>
<dbReference type="SUPFAM" id="SSF53597">
    <property type="entry name" value="Dihydrofolate reductase-like"/>
    <property type="match status" value="1"/>
</dbReference>
<dbReference type="InterPro" id="IPR016192">
    <property type="entry name" value="APOBEC/CMP_deaminase_Zn-bd"/>
</dbReference>
<dbReference type="Gene3D" id="3.40.430.10">
    <property type="entry name" value="Dihydrofolate Reductase, subunit A"/>
    <property type="match status" value="1"/>
</dbReference>
<organism evidence="17 18">
    <name type="scientific">Natronoflexus pectinivorans</name>
    <dbReference type="NCBI Taxonomy" id="682526"/>
    <lineage>
        <taxon>Bacteria</taxon>
        <taxon>Pseudomonadati</taxon>
        <taxon>Bacteroidota</taxon>
        <taxon>Bacteroidia</taxon>
        <taxon>Marinilabiliales</taxon>
        <taxon>Marinilabiliaceae</taxon>
        <taxon>Natronoflexus</taxon>
    </lineage>
</organism>
<evidence type="ECO:0000256" key="13">
    <source>
        <dbReference type="PIRSR" id="PIRSR006769-1"/>
    </source>
</evidence>
<evidence type="ECO:0000256" key="4">
    <source>
        <dbReference type="ARBA" id="ARBA00005259"/>
    </source>
</evidence>
<keyword evidence="7 12" id="KW-0479">Metal-binding</keyword>
<dbReference type="Pfam" id="PF00383">
    <property type="entry name" value="dCMP_cyt_deam_1"/>
    <property type="match status" value="1"/>
</dbReference>
<evidence type="ECO:0000256" key="6">
    <source>
        <dbReference type="ARBA" id="ARBA00022619"/>
    </source>
</evidence>
<comment type="cofactor">
    <cofactor evidence="12 15">
        <name>Zn(2+)</name>
        <dbReference type="ChEBI" id="CHEBI:29105"/>
    </cofactor>
    <text evidence="12 15">Binds 1 zinc ion.</text>
</comment>
<keyword evidence="18" id="KW-1185">Reference proteome</keyword>
<feature type="binding site" evidence="15">
    <location>
        <position position="83"/>
    </location>
    <ligand>
        <name>Zn(2+)</name>
        <dbReference type="ChEBI" id="CHEBI:29105"/>
        <note>catalytic</note>
    </ligand>
</feature>
<dbReference type="PROSITE" id="PS51747">
    <property type="entry name" value="CYT_DCMP_DEAMINASES_2"/>
    <property type="match status" value="1"/>
</dbReference>
<evidence type="ECO:0000256" key="12">
    <source>
        <dbReference type="PIRNR" id="PIRNR006769"/>
    </source>
</evidence>
<feature type="binding site" evidence="14">
    <location>
        <position position="220"/>
    </location>
    <ligand>
        <name>substrate</name>
    </ligand>
</feature>
<dbReference type="RefSeq" id="WP_132431201.1">
    <property type="nucleotide sequence ID" value="NZ_SLWK01000001.1"/>
</dbReference>
<comment type="catalytic activity">
    <reaction evidence="12">
        <text>5-amino-6-(5-phospho-D-ribitylamino)uracil + NADP(+) = 5-amino-6-(5-phospho-D-ribosylamino)uracil + NADPH + H(+)</text>
        <dbReference type="Rhea" id="RHEA:17845"/>
        <dbReference type="ChEBI" id="CHEBI:15378"/>
        <dbReference type="ChEBI" id="CHEBI:57783"/>
        <dbReference type="ChEBI" id="CHEBI:58349"/>
        <dbReference type="ChEBI" id="CHEBI:58421"/>
        <dbReference type="ChEBI" id="CHEBI:58453"/>
        <dbReference type="EC" id="1.1.1.193"/>
    </reaction>
</comment>
<feature type="binding site" evidence="14">
    <location>
        <position position="162"/>
    </location>
    <ligand>
        <name>NADP(+)</name>
        <dbReference type="ChEBI" id="CHEBI:58349"/>
    </ligand>
</feature>
<feature type="binding site" evidence="14">
    <location>
        <position position="183"/>
    </location>
    <ligand>
        <name>substrate</name>
    </ligand>
</feature>
<evidence type="ECO:0000256" key="5">
    <source>
        <dbReference type="ARBA" id="ARBA00007417"/>
    </source>
</evidence>
<dbReference type="NCBIfam" id="TIGR00326">
    <property type="entry name" value="eubact_ribD"/>
    <property type="match status" value="1"/>
</dbReference>
<keyword evidence="11" id="KW-0511">Multifunctional enzyme</keyword>
<gene>
    <name evidence="17" type="ORF">EV194_101215</name>
</gene>
<evidence type="ECO:0000256" key="2">
    <source>
        <dbReference type="ARBA" id="ARBA00004882"/>
    </source>
</evidence>
<dbReference type="InterPro" id="IPR050765">
    <property type="entry name" value="Riboflavin_Biosynth_HTPR"/>
</dbReference>
<dbReference type="GO" id="GO:0009231">
    <property type="term" value="P:riboflavin biosynthetic process"/>
    <property type="evidence" value="ECO:0007669"/>
    <property type="project" value="UniProtKB-UniPathway"/>
</dbReference>
<dbReference type="Proteomes" id="UP000295221">
    <property type="component" value="Unassembled WGS sequence"/>
</dbReference>
<dbReference type="EC" id="1.1.1.193" evidence="12"/>
<dbReference type="AlphaFoldDB" id="A0A4R2GMT7"/>
<comment type="pathway">
    <text evidence="3 12">Cofactor biosynthesis; riboflavin biosynthesis; 5-amino-6-(D-ribitylamino)uracil from GTP: step 3/4.</text>
</comment>
<dbReference type="PANTHER" id="PTHR38011:SF7">
    <property type="entry name" value="2,5-DIAMINO-6-RIBOSYLAMINO-4(3H)-PYRIMIDINONE 5'-PHOSPHATE REDUCTASE"/>
    <property type="match status" value="1"/>
</dbReference>
<sequence>MQDNQLKTDRKYMRRCLELAIQAEGFTYPNPLVGSVVMHNGKIIGEGFHQKAGNAHAEVNAIDAVKEKSLLSQSVLYVNLEPCAHFGKTPPCALLIKQHKIPRVVIGCVDTFSQVAGKGIKILRDAGIEVVTGVLEKESRELNRRFFTFHEQKRPYVILKWAETRDGFLDIDREVVKDNRPNWITNEHARRMVHLWRSREQSIMVGSITALKDNPSLTVRDWSGRHPLRVVIDRGNKLPEYLSLFDGTAPTLWFTGKETNDGRNAENIVLPKDKVPIIEVLDELYKLDIQSVIIEGGAQLLNAFIEMGLWDEARVFVGNRWFQRGIKAPRINVVPLMHERFNESDLFVYRNKILI</sequence>
<accession>A0A4R2GMT7</accession>
<feature type="binding site" evidence="14">
    <location>
        <position position="217"/>
    </location>
    <ligand>
        <name>substrate</name>
    </ligand>
</feature>
<dbReference type="InterPro" id="IPR002125">
    <property type="entry name" value="CMP_dCMP_dom"/>
</dbReference>
<comment type="function">
    <text evidence="1 12">Converts 2,5-diamino-6-(ribosylamino)-4(3h)-pyrimidinone 5'-phosphate into 5-amino-6-(ribosylamino)-2,4(1h,3h)-pyrimidinedione 5'-phosphate.</text>
</comment>
<feature type="binding site" evidence="14">
    <location>
        <position position="295"/>
    </location>
    <ligand>
        <name>substrate</name>
    </ligand>
</feature>
<evidence type="ECO:0000256" key="10">
    <source>
        <dbReference type="ARBA" id="ARBA00023002"/>
    </source>
</evidence>
<name>A0A4R2GMT7_9BACT</name>
<evidence type="ECO:0000313" key="18">
    <source>
        <dbReference type="Proteomes" id="UP000295221"/>
    </source>
</evidence>
<dbReference type="InterPro" id="IPR024072">
    <property type="entry name" value="DHFR-like_dom_sf"/>
</dbReference>